<evidence type="ECO:0000313" key="1">
    <source>
        <dbReference type="EMBL" id="SVD70830.1"/>
    </source>
</evidence>
<dbReference type="EMBL" id="UINC01168016">
    <property type="protein sequence ID" value="SVD70830.1"/>
    <property type="molecule type" value="Genomic_DNA"/>
</dbReference>
<sequence>QNNLTEAWFHLAIARCIDKVRPSLYRTRLCRKCARFKGLPRFLGLHFQVYRTKTGGPWPRWEIPSMRLVLIALAVAVLLSSTPQPTHADLREIVTPRPIVGVAFLGGSAFLAQKGFDLHDEADEFYSAYEGATDRAEIERLYQRTTNRDVKSQVSWALAAAFGVTGVRLLLTGSPERPALSLADEDRHPSHKTSWRDGIRWFPTIEPGRLSVRFERSLF</sequence>
<gene>
    <name evidence="1" type="ORF">METZ01_LOCUS423684</name>
</gene>
<protein>
    <submittedName>
        <fullName evidence="1">Uncharacterized protein</fullName>
    </submittedName>
</protein>
<feature type="non-terminal residue" evidence="1">
    <location>
        <position position="1"/>
    </location>
</feature>
<organism evidence="1">
    <name type="scientific">marine metagenome</name>
    <dbReference type="NCBI Taxonomy" id="408172"/>
    <lineage>
        <taxon>unclassified sequences</taxon>
        <taxon>metagenomes</taxon>
        <taxon>ecological metagenomes</taxon>
    </lineage>
</organism>
<proteinExistence type="predicted"/>
<name>A0A382XJ01_9ZZZZ</name>
<reference evidence="1" key="1">
    <citation type="submission" date="2018-05" db="EMBL/GenBank/DDBJ databases">
        <authorList>
            <person name="Lanie J.A."/>
            <person name="Ng W.-L."/>
            <person name="Kazmierczak K.M."/>
            <person name="Andrzejewski T.M."/>
            <person name="Davidsen T.M."/>
            <person name="Wayne K.J."/>
            <person name="Tettelin H."/>
            <person name="Glass J.I."/>
            <person name="Rusch D."/>
            <person name="Podicherti R."/>
            <person name="Tsui H.-C.T."/>
            <person name="Winkler M.E."/>
        </authorList>
    </citation>
    <scope>NUCLEOTIDE SEQUENCE</scope>
</reference>
<dbReference type="AlphaFoldDB" id="A0A382XJ01"/>
<accession>A0A382XJ01</accession>